<dbReference type="RefSeq" id="WP_142874506.1">
    <property type="nucleotide sequence ID" value="NZ_CP045503.2"/>
</dbReference>
<evidence type="ECO:0000256" key="5">
    <source>
        <dbReference type="ARBA" id="ARBA00022741"/>
    </source>
</evidence>
<dbReference type="SUPFAM" id="SSF56037">
    <property type="entry name" value="PheT/TilS domain"/>
    <property type="match status" value="1"/>
</dbReference>
<keyword evidence="5 8" id="KW-0547">Nucleotide-binding</keyword>
<dbReference type="Pfam" id="PF01171">
    <property type="entry name" value="ATP_bind_3"/>
    <property type="match status" value="1"/>
</dbReference>
<keyword evidence="3 8" id="KW-0436">Ligase</keyword>
<dbReference type="NCBIfam" id="TIGR02432">
    <property type="entry name" value="lysidine_TilS_N"/>
    <property type="match status" value="1"/>
</dbReference>
<evidence type="ECO:0000313" key="11">
    <source>
        <dbReference type="Proteomes" id="UP000316416"/>
    </source>
</evidence>
<dbReference type="InterPro" id="IPR014729">
    <property type="entry name" value="Rossmann-like_a/b/a_fold"/>
</dbReference>
<dbReference type="InterPro" id="IPR012795">
    <property type="entry name" value="tRNA_Ile_lys_synt_N"/>
</dbReference>
<evidence type="ECO:0000256" key="1">
    <source>
        <dbReference type="ARBA" id="ARBA00004496"/>
    </source>
</evidence>
<evidence type="ECO:0000256" key="8">
    <source>
        <dbReference type="HAMAP-Rule" id="MF_01161"/>
    </source>
</evidence>
<dbReference type="InterPro" id="IPR011063">
    <property type="entry name" value="TilS/TtcA_N"/>
</dbReference>
<dbReference type="HAMAP" id="MF_01161">
    <property type="entry name" value="tRNA_Ile_lys_synt"/>
    <property type="match status" value="1"/>
</dbReference>
<dbReference type="PANTHER" id="PTHR43033:SF1">
    <property type="entry name" value="TRNA(ILE)-LYSIDINE SYNTHASE-RELATED"/>
    <property type="match status" value="1"/>
</dbReference>
<comment type="similarity">
    <text evidence="8">Belongs to the tRNA(Ile)-lysidine synthase family.</text>
</comment>
<feature type="binding site" evidence="8">
    <location>
        <begin position="42"/>
        <end position="47"/>
    </location>
    <ligand>
        <name>ATP</name>
        <dbReference type="ChEBI" id="CHEBI:30616"/>
    </ligand>
</feature>
<dbReference type="SUPFAM" id="SSF82829">
    <property type="entry name" value="MesJ substrate recognition domain-like"/>
    <property type="match status" value="1"/>
</dbReference>
<sequence length="473" mass="52812">MVSKLSVSTQSAVADFSTSSLLSDLVLQADVEPGAKLVLAYSGGVDSEVLAQGLAQFAKEHTQFRYLLLHVHHGLSDSADQWVEHCTIQASKYQLPLCIKHVKVNTGPRKSIEAEARHARYAAIQSQMEAGDVLLTAHHLDDQLETVLLALKRGLGPKGLSAMGGIQLFEQDKQLLRPLLSISREQIESKASRLGLVHITDESNCDTRYDRNFLRLDIIPRLKARWSSIAITASRSASLCAQQQAVIDAEVSKRLPDYLPLTDSEVCSLDLALLAKQDSNWQALLFRGFVEKRGFAPPSQAQLTQALSQLLLAKADARVELRFGDLLIRRYQGRVFLSSIAADKRKNILHKVFAVENNTLLSPASFSIEISSTYCLRLQSKTAGERLRLPNKGEQVSVRFGVKGSIRCQPNGRSKGRELKKLWQEYMIPTWERDKVPLVFYNERLICALGYWVETGYLCVSDELGLLFSQHKK</sequence>
<evidence type="ECO:0000256" key="4">
    <source>
        <dbReference type="ARBA" id="ARBA00022694"/>
    </source>
</evidence>
<feature type="domain" description="Lysidine-tRNA(Ile) synthetase C-terminal" evidence="9">
    <location>
        <begin position="396"/>
        <end position="468"/>
    </location>
</feature>
<dbReference type="Gene3D" id="1.20.59.20">
    <property type="match status" value="1"/>
</dbReference>
<evidence type="ECO:0000256" key="3">
    <source>
        <dbReference type="ARBA" id="ARBA00022598"/>
    </source>
</evidence>
<organism evidence="10 11">
    <name type="scientific">Shewanella eurypsychrophilus</name>
    <dbReference type="NCBI Taxonomy" id="2593656"/>
    <lineage>
        <taxon>Bacteria</taxon>
        <taxon>Pseudomonadati</taxon>
        <taxon>Pseudomonadota</taxon>
        <taxon>Gammaproteobacteria</taxon>
        <taxon>Alteromonadales</taxon>
        <taxon>Shewanellaceae</taxon>
        <taxon>Shewanella</taxon>
    </lineage>
</organism>
<proteinExistence type="inferred from homology"/>
<evidence type="ECO:0000256" key="7">
    <source>
        <dbReference type="ARBA" id="ARBA00048539"/>
    </source>
</evidence>
<dbReference type="InterPro" id="IPR015262">
    <property type="entry name" value="tRNA_Ile_lys_synt_subst-bd"/>
</dbReference>
<comment type="subcellular location">
    <subcellularLocation>
        <location evidence="1 8">Cytoplasm</location>
    </subcellularLocation>
</comment>
<dbReference type="CDD" id="cd01992">
    <property type="entry name" value="TilS_N"/>
    <property type="match status" value="1"/>
</dbReference>
<dbReference type="NCBIfam" id="TIGR02433">
    <property type="entry name" value="lysidine_TilS_C"/>
    <property type="match status" value="1"/>
</dbReference>
<keyword evidence="4 8" id="KW-0819">tRNA processing</keyword>
<dbReference type="Proteomes" id="UP000316416">
    <property type="component" value="Chromosome"/>
</dbReference>
<reference evidence="10" key="1">
    <citation type="submission" date="2021-07" db="EMBL/GenBank/DDBJ databases">
        <title>Shewanella sp. YLB-07 whole genome sequence.</title>
        <authorList>
            <person name="Yu L."/>
        </authorList>
    </citation>
    <scope>NUCLEOTIDE SEQUENCE</scope>
    <source>
        <strain evidence="10">YLB-08</strain>
    </source>
</reference>
<keyword evidence="2 8" id="KW-0963">Cytoplasm</keyword>
<dbReference type="SUPFAM" id="SSF52402">
    <property type="entry name" value="Adenine nucleotide alpha hydrolases-like"/>
    <property type="match status" value="1"/>
</dbReference>
<name>A0ABX6V8B3_9GAMM</name>
<keyword evidence="6 8" id="KW-0067">ATP-binding</keyword>
<evidence type="ECO:0000259" key="9">
    <source>
        <dbReference type="SMART" id="SM00977"/>
    </source>
</evidence>
<dbReference type="SMART" id="SM00977">
    <property type="entry name" value="TilS_C"/>
    <property type="match status" value="1"/>
</dbReference>
<dbReference type="InterPro" id="IPR012094">
    <property type="entry name" value="tRNA_Ile_lys_synt"/>
</dbReference>
<dbReference type="InterPro" id="IPR012796">
    <property type="entry name" value="Lysidine-tRNA-synth_C"/>
</dbReference>
<evidence type="ECO:0000256" key="2">
    <source>
        <dbReference type="ARBA" id="ARBA00022490"/>
    </source>
</evidence>
<evidence type="ECO:0000256" key="6">
    <source>
        <dbReference type="ARBA" id="ARBA00022840"/>
    </source>
</evidence>
<dbReference type="EMBL" id="CP045503">
    <property type="protein sequence ID" value="QPG58887.1"/>
    <property type="molecule type" value="Genomic_DNA"/>
</dbReference>
<evidence type="ECO:0000313" key="10">
    <source>
        <dbReference type="EMBL" id="QPG58887.1"/>
    </source>
</evidence>
<protein>
    <recommendedName>
        <fullName evidence="8">tRNA(Ile)-lysidine synthase</fullName>
        <ecNumber evidence="8">6.3.4.19</ecNumber>
    </recommendedName>
    <alternativeName>
        <fullName evidence="8">tRNA(Ile)-2-lysyl-cytidine synthase</fullName>
    </alternativeName>
    <alternativeName>
        <fullName evidence="8">tRNA(Ile)-lysidine synthetase</fullName>
    </alternativeName>
</protein>
<accession>A0ABX6V8B3</accession>
<gene>
    <name evidence="8 10" type="primary">tilS</name>
    <name evidence="10" type="ORF">FM038_016790</name>
</gene>
<dbReference type="Pfam" id="PF11734">
    <property type="entry name" value="TilS_C"/>
    <property type="match status" value="1"/>
</dbReference>
<dbReference type="EC" id="6.3.4.19" evidence="8"/>
<dbReference type="GO" id="GO:0032267">
    <property type="term" value="F:tRNA(Ile)-lysidine synthase activity"/>
    <property type="evidence" value="ECO:0007669"/>
    <property type="project" value="UniProtKB-EC"/>
</dbReference>
<dbReference type="Gene3D" id="3.40.50.620">
    <property type="entry name" value="HUPs"/>
    <property type="match status" value="1"/>
</dbReference>
<dbReference type="PANTHER" id="PTHR43033">
    <property type="entry name" value="TRNA(ILE)-LYSIDINE SYNTHASE-RELATED"/>
    <property type="match status" value="1"/>
</dbReference>
<comment type="function">
    <text evidence="8">Ligates lysine onto the cytidine present at position 34 of the AUA codon-specific tRNA(Ile) that contains the anticodon CAU, in an ATP-dependent manner. Cytidine is converted to lysidine, thus changing the amino acid specificity of the tRNA from methionine to isoleucine.</text>
</comment>
<dbReference type="Pfam" id="PF09179">
    <property type="entry name" value="TilS"/>
    <property type="match status" value="1"/>
</dbReference>
<comment type="catalytic activity">
    <reaction evidence="7 8">
        <text>cytidine(34) in tRNA(Ile2) + L-lysine + ATP = lysidine(34) in tRNA(Ile2) + AMP + diphosphate + H(+)</text>
        <dbReference type="Rhea" id="RHEA:43744"/>
        <dbReference type="Rhea" id="RHEA-COMP:10625"/>
        <dbReference type="Rhea" id="RHEA-COMP:10670"/>
        <dbReference type="ChEBI" id="CHEBI:15378"/>
        <dbReference type="ChEBI" id="CHEBI:30616"/>
        <dbReference type="ChEBI" id="CHEBI:32551"/>
        <dbReference type="ChEBI" id="CHEBI:33019"/>
        <dbReference type="ChEBI" id="CHEBI:82748"/>
        <dbReference type="ChEBI" id="CHEBI:83665"/>
        <dbReference type="ChEBI" id="CHEBI:456215"/>
        <dbReference type="EC" id="6.3.4.19"/>
    </reaction>
</comment>
<keyword evidence="11" id="KW-1185">Reference proteome</keyword>
<comment type="domain">
    <text evidence="8">The N-terminal region contains the highly conserved SGGXDS motif, predicted to be a P-loop motif involved in ATP binding.</text>
</comment>